<feature type="region of interest" description="Disordered" evidence="2">
    <location>
        <begin position="138"/>
        <end position="181"/>
    </location>
</feature>
<protein>
    <submittedName>
        <fullName evidence="4">Universal stress protein</fullName>
    </submittedName>
</protein>
<dbReference type="PANTHER" id="PTHR46268">
    <property type="entry name" value="STRESS RESPONSE PROTEIN NHAX"/>
    <property type="match status" value="1"/>
</dbReference>
<feature type="domain" description="UspA" evidence="3">
    <location>
        <begin position="1"/>
        <end position="140"/>
    </location>
</feature>
<feature type="compositionally biased region" description="Basic and acidic residues" evidence="2">
    <location>
        <begin position="166"/>
        <end position="179"/>
    </location>
</feature>
<dbReference type="RefSeq" id="WP_198500521.1">
    <property type="nucleotide sequence ID" value="NZ_CP065989.1"/>
</dbReference>
<dbReference type="InterPro" id="IPR014729">
    <property type="entry name" value="Rossmann-like_a/b/a_fold"/>
</dbReference>
<gene>
    <name evidence="4" type="ORF">I6H47_06290</name>
</gene>
<evidence type="ECO:0000313" key="5">
    <source>
        <dbReference type="Proteomes" id="UP000595374"/>
    </source>
</evidence>
<dbReference type="PANTHER" id="PTHR46268:SF6">
    <property type="entry name" value="UNIVERSAL STRESS PROTEIN UP12"/>
    <property type="match status" value="1"/>
</dbReference>
<dbReference type="SUPFAM" id="SSF52402">
    <property type="entry name" value="Adenine nucleotide alpha hydrolases-like"/>
    <property type="match status" value="2"/>
</dbReference>
<dbReference type="EMBL" id="CP065989">
    <property type="protein sequence ID" value="QQB15538.1"/>
    <property type="molecule type" value="Genomic_DNA"/>
</dbReference>
<dbReference type="InterPro" id="IPR006016">
    <property type="entry name" value="UspA"/>
</dbReference>
<dbReference type="PRINTS" id="PR01438">
    <property type="entry name" value="UNVRSLSTRESS"/>
</dbReference>
<dbReference type="InterPro" id="IPR006015">
    <property type="entry name" value="Universal_stress_UspA"/>
</dbReference>
<dbReference type="AlphaFoldDB" id="A0A7T4A1J0"/>
<sequence>MSHTIIVGIDGSANSRCALDWAIDHAKLTGAQLRLVAAYTVPGMNMSRADIVYPADFDNSVKDSTRQLCESAAEVARQAGVPVTTIVAVGDASGVLIDSSSTADLAVVGARGHGGFSGRLLGSVALAMPAHAHSPTVVIPSTWPDRPAADEHQPIDQPVRTSQDGPRVDASQDSKERPDFTGQIVAGVDPFDTDSPVLREAAVQAQLYGKPLHIVGVTAAHILSPEWLPSEEHLTKLYDEAAAADELAVATLRDEFPDLDIRWSVFDAPATEVLVSASQTADQMIIGSRGRGGFVATLLGSTSQGVLAHSLCPTRVVRVGRRAKADKHAKAAQG</sequence>
<dbReference type="Proteomes" id="UP000595374">
    <property type="component" value="Chromosome"/>
</dbReference>
<comment type="similarity">
    <text evidence="1">Belongs to the universal stress protein A family.</text>
</comment>
<evidence type="ECO:0000256" key="1">
    <source>
        <dbReference type="ARBA" id="ARBA00008791"/>
    </source>
</evidence>
<feature type="domain" description="UspA" evidence="3">
    <location>
        <begin position="183"/>
        <end position="318"/>
    </location>
</feature>
<dbReference type="Pfam" id="PF00582">
    <property type="entry name" value="Usp"/>
    <property type="match status" value="2"/>
</dbReference>
<evidence type="ECO:0000313" key="4">
    <source>
        <dbReference type="EMBL" id="QQB15538.1"/>
    </source>
</evidence>
<evidence type="ECO:0000259" key="3">
    <source>
        <dbReference type="Pfam" id="PF00582"/>
    </source>
</evidence>
<reference evidence="4 5" key="1">
    <citation type="submission" date="2020-12" db="EMBL/GenBank/DDBJ databases">
        <title>FDA dAtabase for Regulatory Grade micrObial Sequences (FDA-ARGOS): Supporting development and validation of Infectious Disease Dx tests.</title>
        <authorList>
            <person name="Sproer C."/>
            <person name="Gronow S."/>
            <person name="Severitt S."/>
            <person name="Schroder I."/>
            <person name="Tallon L."/>
            <person name="Sadzewicz L."/>
            <person name="Zhao X."/>
            <person name="Boylan J."/>
            <person name="Ott S."/>
            <person name="Bowen H."/>
            <person name="Vavikolanu K."/>
            <person name="Mehta A."/>
            <person name="Aluvathingal J."/>
            <person name="Nadendla S."/>
            <person name="Lowell S."/>
            <person name="Myers T."/>
            <person name="Yan Y."/>
            <person name="Sichtig H."/>
        </authorList>
    </citation>
    <scope>NUCLEOTIDE SEQUENCE [LARGE SCALE GENOMIC DNA]</scope>
    <source>
        <strain evidence="4 5">FDAARGOS_990</strain>
    </source>
</reference>
<proteinExistence type="inferred from homology"/>
<evidence type="ECO:0000256" key="2">
    <source>
        <dbReference type="SAM" id="MobiDB-lite"/>
    </source>
</evidence>
<accession>A0A7T4A1J0</accession>
<organism evidence="4 5">
    <name type="scientific">Brevibacterium casei</name>
    <dbReference type="NCBI Taxonomy" id="33889"/>
    <lineage>
        <taxon>Bacteria</taxon>
        <taxon>Bacillati</taxon>
        <taxon>Actinomycetota</taxon>
        <taxon>Actinomycetes</taxon>
        <taxon>Micrococcales</taxon>
        <taxon>Brevibacteriaceae</taxon>
        <taxon>Brevibacterium</taxon>
    </lineage>
</organism>
<dbReference type="Gene3D" id="3.40.50.620">
    <property type="entry name" value="HUPs"/>
    <property type="match status" value="2"/>
</dbReference>
<name>A0A7T4A1J0_9MICO</name>